<keyword evidence="3" id="KW-1185">Reference proteome</keyword>
<dbReference type="Pfam" id="PF13531">
    <property type="entry name" value="SBP_bac_11"/>
    <property type="match status" value="1"/>
</dbReference>
<dbReference type="PROSITE" id="PS51257">
    <property type="entry name" value="PROKAR_LIPOPROTEIN"/>
    <property type="match status" value="1"/>
</dbReference>
<name>A0A1G8Y6J2_9EURY</name>
<dbReference type="Gene3D" id="3.40.190.10">
    <property type="entry name" value="Periplasmic binding protein-like II"/>
    <property type="match status" value="2"/>
</dbReference>
<dbReference type="AlphaFoldDB" id="A0A1G8Y6J2"/>
<dbReference type="SUPFAM" id="SSF53850">
    <property type="entry name" value="Periplasmic binding protein-like II"/>
    <property type="match status" value="1"/>
</dbReference>
<dbReference type="Proteomes" id="UP000326500">
    <property type="component" value="Unassembled WGS sequence"/>
</dbReference>
<dbReference type="GO" id="GO:1901359">
    <property type="term" value="F:tungstate binding"/>
    <property type="evidence" value="ECO:0007669"/>
    <property type="project" value="InterPro"/>
</dbReference>
<accession>A0A1G8Y6J2</accession>
<dbReference type="STRING" id="2200.GCA_001571405_00437"/>
<dbReference type="InterPro" id="IPR050682">
    <property type="entry name" value="ModA/WtpA"/>
</dbReference>
<comment type="similarity">
    <text evidence="1">Belongs to the bacterial solute-binding protein 1 family. WtpA subfamily.</text>
</comment>
<dbReference type="NCBIfam" id="TIGR03730">
    <property type="entry name" value="tungstate_WtpA"/>
    <property type="match status" value="1"/>
</dbReference>
<evidence type="ECO:0000313" key="2">
    <source>
        <dbReference type="EMBL" id="SDJ97775.1"/>
    </source>
</evidence>
<dbReference type="EMBL" id="FNFT01000002">
    <property type="protein sequence ID" value="SDJ97775.1"/>
    <property type="molecule type" value="Genomic_DNA"/>
</dbReference>
<dbReference type="InterPro" id="IPR022498">
    <property type="entry name" value="ABC_trnspt_W-bd_WtpA"/>
</dbReference>
<organism evidence="2 3">
    <name type="scientific">Methanoculleus thermophilus</name>
    <dbReference type="NCBI Taxonomy" id="2200"/>
    <lineage>
        <taxon>Archaea</taxon>
        <taxon>Methanobacteriati</taxon>
        <taxon>Methanobacteriota</taxon>
        <taxon>Stenosarchaea group</taxon>
        <taxon>Methanomicrobia</taxon>
        <taxon>Methanomicrobiales</taxon>
        <taxon>Methanomicrobiaceae</taxon>
        <taxon>Methanoculleus</taxon>
    </lineage>
</organism>
<dbReference type="OrthoDB" id="7820at2157"/>
<dbReference type="PANTHER" id="PTHR30632:SF16">
    <property type="entry name" value="MOLYBDATE_TUNGSTATE-BINDING PROTEIN WTPA"/>
    <property type="match status" value="1"/>
</dbReference>
<evidence type="ECO:0000256" key="1">
    <source>
        <dbReference type="ARBA" id="ARBA00009438"/>
    </source>
</evidence>
<dbReference type="GO" id="GO:0015689">
    <property type="term" value="P:molybdate ion transport"/>
    <property type="evidence" value="ECO:0007669"/>
    <property type="project" value="TreeGrafter"/>
</dbReference>
<dbReference type="GO" id="GO:0030973">
    <property type="term" value="F:molybdate ion binding"/>
    <property type="evidence" value="ECO:0007669"/>
    <property type="project" value="TreeGrafter"/>
</dbReference>
<dbReference type="PANTHER" id="PTHR30632">
    <property type="entry name" value="MOLYBDATE-BINDING PERIPLASMIC PROTEIN"/>
    <property type="match status" value="1"/>
</dbReference>
<proteinExistence type="inferred from homology"/>
<evidence type="ECO:0000313" key="3">
    <source>
        <dbReference type="Proteomes" id="UP000326500"/>
    </source>
</evidence>
<reference evidence="2 3" key="1">
    <citation type="submission" date="2016-10" db="EMBL/GenBank/DDBJ databases">
        <authorList>
            <person name="Varghese N."/>
            <person name="Submissions S."/>
        </authorList>
    </citation>
    <scope>NUCLEOTIDE SEQUENCE [LARGE SCALE GENOMIC DNA]</scope>
    <source>
        <strain evidence="2 3">DSM 2373</strain>
    </source>
</reference>
<gene>
    <name evidence="2" type="ORF">SAMN04488571_102221</name>
</gene>
<protein>
    <submittedName>
        <fullName evidence="2">Tungstate/molybdate binding protein</fullName>
    </submittedName>
</protein>
<sequence>MSRPATLVMIALVVLAVSAGCTGTDPGRTVLTVVPAGSLLVPLEEIEAAFESQHPEIDVQLEGHGSIQAIRQVTDLGRSIDVVAVADASLIPDMMYIPMREGGENYTDWYIPFAKNEIVIAYTDRSTGADEITAGNWYQVLARPDVRVGFSNPMLDACGYRALMVTALAEEHYGEPGLFEAIIGGSFDPPLRPTHTDGVTMITLPERMRPADEKLAIRDGSIYLLSLLDAGGIDYAFEYRSVAEEHGLQWINLPPEINLGSAEHADDYQRVHVTLGFERFRSIGRERIGQPIVYAITVPRNAPHPDEAQMFVDFVLDAFGEKKAGWPEPVSAKPKTATVYHATD</sequence>
<dbReference type="RefSeq" id="WP_066954864.1">
    <property type="nucleotide sequence ID" value="NZ_BCNX01000004.1"/>
</dbReference>
<dbReference type="CDD" id="cd13540">
    <property type="entry name" value="PBP2_ModA_WtpA"/>
    <property type="match status" value="1"/>
</dbReference>